<dbReference type="SMART" id="SM00131">
    <property type="entry name" value="KU"/>
    <property type="match status" value="1"/>
</dbReference>
<proteinExistence type="predicted"/>
<dbReference type="WBParaSite" id="Hba_19531">
    <property type="protein sequence ID" value="Hba_19531"/>
    <property type="gene ID" value="Hba_19531"/>
</dbReference>
<dbReference type="GO" id="GO:0004867">
    <property type="term" value="F:serine-type endopeptidase inhibitor activity"/>
    <property type="evidence" value="ECO:0007669"/>
    <property type="project" value="InterPro"/>
</dbReference>
<dbReference type="PANTHER" id="PTHR46339">
    <property type="entry name" value="PROTEIN CBG15282-RELATED"/>
    <property type="match status" value="1"/>
</dbReference>
<feature type="domain" description="BPTI/Kunitz inhibitor" evidence="1">
    <location>
        <begin position="39"/>
        <end position="77"/>
    </location>
</feature>
<dbReference type="Proteomes" id="UP000095283">
    <property type="component" value="Unplaced"/>
</dbReference>
<name>A0A1I7XP65_HETBA</name>
<dbReference type="Gene3D" id="4.10.410.10">
    <property type="entry name" value="Pancreatic trypsin inhibitor Kunitz domain"/>
    <property type="match status" value="1"/>
</dbReference>
<dbReference type="InterPro" id="IPR028150">
    <property type="entry name" value="Lustrin_cystein"/>
</dbReference>
<accession>A0A1I7XP65</accession>
<dbReference type="InterPro" id="IPR053014">
    <property type="entry name" value="Cuticle_assoc_divergent"/>
</dbReference>
<dbReference type="SUPFAM" id="SSF57362">
    <property type="entry name" value="BPTI-like"/>
    <property type="match status" value="1"/>
</dbReference>
<protein>
    <submittedName>
        <fullName evidence="3">BPTI/Kunitz inhibitor domain-containing protein</fullName>
    </submittedName>
</protein>
<keyword evidence="2" id="KW-1185">Reference proteome</keyword>
<dbReference type="InterPro" id="IPR002223">
    <property type="entry name" value="Kunitz_BPTI"/>
</dbReference>
<sequence>MEQHVLVRLIDNVLLLITVPQLQPGQTKSLCCPSKNFVCSQPRDVGVRCSSTRITRWYFNADSKTCQTFEYNGCEGQLKSIIYTPLILIMHAALCPASSTPFISALSLQPMQCTPNVDGACPGNFFCWFSTTTTSVNAFYCCRSPDSVDTGCESSTFAVASNQTFDFLMYVPHNLLILSQLNLLGIIAHVIRKYARTGTHQSCPDNSACLYTGNDNGFICCRVQLGGGGKV</sequence>
<organism evidence="2 3">
    <name type="scientific">Heterorhabditis bacteriophora</name>
    <name type="common">Entomopathogenic nematode worm</name>
    <dbReference type="NCBI Taxonomy" id="37862"/>
    <lineage>
        <taxon>Eukaryota</taxon>
        <taxon>Metazoa</taxon>
        <taxon>Ecdysozoa</taxon>
        <taxon>Nematoda</taxon>
        <taxon>Chromadorea</taxon>
        <taxon>Rhabditida</taxon>
        <taxon>Rhabditina</taxon>
        <taxon>Rhabditomorpha</taxon>
        <taxon>Strongyloidea</taxon>
        <taxon>Heterorhabditidae</taxon>
        <taxon>Heterorhabditis</taxon>
    </lineage>
</organism>
<dbReference type="PANTHER" id="PTHR46339:SF11">
    <property type="entry name" value="BPTI_KUNITZ INHIBITOR DOMAIN-CONTAINING PROTEIN"/>
    <property type="match status" value="1"/>
</dbReference>
<dbReference type="InterPro" id="IPR036880">
    <property type="entry name" value="Kunitz_BPTI_sf"/>
</dbReference>
<reference evidence="3" key="1">
    <citation type="submission" date="2016-11" db="UniProtKB">
        <authorList>
            <consortium name="WormBaseParasite"/>
        </authorList>
    </citation>
    <scope>IDENTIFICATION</scope>
</reference>
<evidence type="ECO:0000259" key="1">
    <source>
        <dbReference type="PROSITE" id="PS50279"/>
    </source>
</evidence>
<evidence type="ECO:0000313" key="2">
    <source>
        <dbReference type="Proteomes" id="UP000095283"/>
    </source>
</evidence>
<dbReference type="AlphaFoldDB" id="A0A1I7XP65"/>
<dbReference type="InterPro" id="IPR006150">
    <property type="entry name" value="Cys_repeat_1"/>
</dbReference>
<dbReference type="Pfam" id="PF00014">
    <property type="entry name" value="Kunitz_BPTI"/>
    <property type="match status" value="1"/>
</dbReference>
<evidence type="ECO:0000313" key="3">
    <source>
        <dbReference type="WBParaSite" id="Hba_19531"/>
    </source>
</evidence>
<dbReference type="SMART" id="SM00289">
    <property type="entry name" value="WR1"/>
    <property type="match status" value="2"/>
</dbReference>
<dbReference type="PROSITE" id="PS50279">
    <property type="entry name" value="BPTI_KUNITZ_2"/>
    <property type="match status" value="1"/>
</dbReference>
<dbReference type="CDD" id="cd00109">
    <property type="entry name" value="Kunitz-type"/>
    <property type="match status" value="1"/>
</dbReference>
<dbReference type="Pfam" id="PF14625">
    <property type="entry name" value="Lustrin_cystein"/>
    <property type="match status" value="2"/>
</dbReference>